<dbReference type="OrthoDB" id="1697867at2"/>
<gene>
    <name evidence="2" type="ORF">FEZ48_02775</name>
</gene>
<dbReference type="Pfam" id="PF05133">
    <property type="entry name" value="SPP1_portal"/>
    <property type="match status" value="1"/>
</dbReference>
<feature type="compositionally biased region" description="Acidic residues" evidence="1">
    <location>
        <begin position="477"/>
        <end position="486"/>
    </location>
</feature>
<dbReference type="InterPro" id="IPR021145">
    <property type="entry name" value="Portal_protein_SPP1_Gp6-like"/>
</dbReference>
<sequence>MDSKYLFSENPQTVATALNKLIAEDRTSVAKKNARIGQRYYEYKHDILDNRIFYIDDNDKLQEDLYASNVKIPHAFFTEQVDQKVQYLLSNPVELKVEDEAFQKLLDEYYDEDFQLFLQESLEGASKKGFEYAYARTNQDDRLCFQVSDSIQTFSIYDDKLQDQRVIRYYDKDITRDGKNVIVTAAEVWDDKQVMFFITDKNKRFELDDMRDPNPRPHVIAKDEAGKVYERSMNTVPFYRLSNNKNERTDLEPIKALIDDYDLMACFLSNNLQDFSEAIYVVRGYPGDDLSKLRQNIKAKKTVGTDADGGVDVQTVNIPTEARKTKLEIDKDAIYKFGMAFDSTQIGDGNITNVVIKSRYALLDMKANKAEVRLRAMLKWINEMIVADINRRFNKKYNAKDIEINIVRETMVNEKDIVDIEKVEADTRQVVIETILSVAPRLGDEEVLKLICEQFDLDWEEIQLSLEEQEFSSGLQEDTDPIEGDENAAAGQVEQGTGTAI</sequence>
<feature type="region of interest" description="Disordered" evidence="1">
    <location>
        <begin position="473"/>
        <end position="501"/>
    </location>
</feature>
<dbReference type="RefSeq" id="WP_138470996.1">
    <property type="nucleotide sequence ID" value="NZ_VBTE01000005.1"/>
</dbReference>
<comment type="caution">
    <text evidence="2">The sequence shown here is derived from an EMBL/GenBank/DDBJ whole genome shotgun (WGS) entry which is preliminary data.</text>
</comment>
<dbReference type="Proteomes" id="UP000307201">
    <property type="component" value="Unassembled WGS sequence"/>
</dbReference>
<name>A0A5R9C727_9LACT</name>
<protein>
    <submittedName>
        <fullName evidence="2">Phage portal protein</fullName>
    </submittedName>
</protein>
<dbReference type="EMBL" id="VBTE01000005">
    <property type="protein sequence ID" value="TLQ08825.1"/>
    <property type="molecule type" value="Genomic_DNA"/>
</dbReference>
<evidence type="ECO:0000313" key="2">
    <source>
        <dbReference type="EMBL" id="TLQ08825.1"/>
    </source>
</evidence>
<evidence type="ECO:0000313" key="3">
    <source>
        <dbReference type="Proteomes" id="UP000307201"/>
    </source>
</evidence>
<proteinExistence type="predicted"/>
<organism evidence="2 3">
    <name type="scientific">Marinilactibacillus psychrotolerans</name>
    <dbReference type="NCBI Taxonomy" id="191770"/>
    <lineage>
        <taxon>Bacteria</taxon>
        <taxon>Bacillati</taxon>
        <taxon>Bacillota</taxon>
        <taxon>Bacilli</taxon>
        <taxon>Lactobacillales</taxon>
        <taxon>Carnobacteriaceae</taxon>
        <taxon>Marinilactibacillus</taxon>
    </lineage>
</organism>
<accession>A0A5R9C727</accession>
<dbReference type="AlphaFoldDB" id="A0A5R9C727"/>
<reference evidence="2 3" key="1">
    <citation type="submission" date="2019-05" db="EMBL/GenBank/DDBJ databases">
        <title>The metagenome of a microbial culture collection derived from dairy environment covers the genomic content of the human microbiome.</title>
        <authorList>
            <person name="Roder T."/>
            <person name="Wuthrich D."/>
            <person name="Sattari Z."/>
            <person name="Von Ah U."/>
            <person name="Bar C."/>
            <person name="Ronchi F."/>
            <person name="Macpherson A.J."/>
            <person name="Ganal-Vonarburg S.C."/>
            <person name="Bruggmann R."/>
            <person name="Vergeres G."/>
        </authorList>
    </citation>
    <scope>NUCLEOTIDE SEQUENCE [LARGE SCALE GENOMIC DNA]</scope>
    <source>
        <strain evidence="2 3">FAM 24235</strain>
    </source>
</reference>
<evidence type="ECO:0000256" key="1">
    <source>
        <dbReference type="SAM" id="MobiDB-lite"/>
    </source>
</evidence>